<evidence type="ECO:0000313" key="3">
    <source>
        <dbReference type="Proteomes" id="UP000248758"/>
    </source>
</evidence>
<name>A0A2X5PCG2_9GAMM</name>
<evidence type="ECO:0000313" key="2">
    <source>
        <dbReference type="EMBL" id="SQK74442.1"/>
    </source>
</evidence>
<feature type="compositionally biased region" description="Polar residues" evidence="1">
    <location>
        <begin position="61"/>
        <end position="77"/>
    </location>
</feature>
<proteinExistence type="predicted"/>
<dbReference type="AlphaFoldDB" id="A0A2X5PCG2"/>
<organism evidence="2 3">
    <name type="scientific">Tatumella ptyseos</name>
    <dbReference type="NCBI Taxonomy" id="82987"/>
    <lineage>
        <taxon>Bacteria</taxon>
        <taxon>Pseudomonadati</taxon>
        <taxon>Pseudomonadota</taxon>
        <taxon>Gammaproteobacteria</taxon>
        <taxon>Enterobacterales</taxon>
        <taxon>Erwiniaceae</taxon>
        <taxon>Tatumella</taxon>
    </lineage>
</organism>
<dbReference type="Proteomes" id="UP000248758">
    <property type="component" value="Chromosome 1"/>
</dbReference>
<dbReference type="EMBL" id="LS483499">
    <property type="protein sequence ID" value="SQK74442.1"/>
    <property type="molecule type" value="Genomic_DNA"/>
</dbReference>
<reference evidence="2 3" key="1">
    <citation type="submission" date="2018-06" db="EMBL/GenBank/DDBJ databases">
        <authorList>
            <consortium name="Pathogen Informatics"/>
            <person name="Doyle S."/>
        </authorList>
    </citation>
    <scope>NUCLEOTIDE SEQUENCE [LARGE SCALE GENOMIC DNA]</scope>
    <source>
        <strain evidence="2 3">NCTC11468</strain>
    </source>
</reference>
<evidence type="ECO:0000256" key="1">
    <source>
        <dbReference type="SAM" id="MobiDB-lite"/>
    </source>
</evidence>
<gene>
    <name evidence="2" type="ORF">NCTC11468_01562</name>
</gene>
<feature type="region of interest" description="Disordered" evidence="1">
    <location>
        <begin position="35"/>
        <end position="77"/>
    </location>
</feature>
<dbReference type="KEGG" id="tpty:NCTC11468_01562"/>
<protein>
    <submittedName>
        <fullName evidence="2">Uncharacterized protein</fullName>
    </submittedName>
</protein>
<accession>A0A2X5PCG2</accession>
<sequence>MNDKETRILEEPQTLLNLGSAYTKAREEYLSELARDCERSDGSGVQEARRDVHQNELRKPSVQQNPLLMHRSNSLPD</sequence>
<feature type="compositionally biased region" description="Basic and acidic residues" evidence="1">
    <location>
        <begin position="35"/>
        <end position="59"/>
    </location>
</feature>